<keyword evidence="3" id="KW-0479">Metal-binding</keyword>
<dbReference type="AlphaFoldDB" id="A0A2P6PCX7"/>
<dbReference type="InterPro" id="IPR015679">
    <property type="entry name" value="PLipase_D_fam"/>
</dbReference>
<dbReference type="STRING" id="74649.A0A2P6PCX7"/>
<keyword evidence="7" id="KW-0442">Lipid degradation</keyword>
<evidence type="ECO:0000256" key="5">
    <source>
        <dbReference type="ARBA" id="ARBA00022801"/>
    </source>
</evidence>
<keyword evidence="8" id="KW-0443">Lipid metabolism</keyword>
<evidence type="ECO:0000256" key="2">
    <source>
        <dbReference type="ARBA" id="ARBA00012027"/>
    </source>
</evidence>
<dbReference type="Pfam" id="PF13091">
    <property type="entry name" value="PLDc_2"/>
    <property type="match status" value="1"/>
</dbReference>
<evidence type="ECO:0000256" key="6">
    <source>
        <dbReference type="ARBA" id="ARBA00022837"/>
    </source>
</evidence>
<evidence type="ECO:0000313" key="10">
    <source>
        <dbReference type="EMBL" id="PRQ19779.1"/>
    </source>
</evidence>
<dbReference type="EC" id="3.1.4.4" evidence="2"/>
<sequence length="219" mass="24631">MGMMYKIVTNALKEAGLSDQYHPQDYLNFYCLGKREPPSLKGSSEANQSFDNRTLASAQKFRRFMIYVHAKGMIVDDEFVIMGSANINQRSMDGSRDTEIAMGAYQPHHTWAALKNLHPHGQVYGYRMSLWAEHLGGLEDTFKDPHSLECTKRVCEIAKQNWNQFVAQEHQELKGHLMQYPIQIGRDGNVSSIPGIESFPDVGGKILGAPTNLPDVLTT</sequence>
<feature type="domain" description="PLD phosphodiesterase" evidence="9">
    <location>
        <begin position="64"/>
        <end position="91"/>
    </location>
</feature>
<comment type="caution">
    <text evidence="10">The sequence shown here is derived from an EMBL/GenBank/DDBJ whole genome shotgun (WGS) entry which is preliminary data.</text>
</comment>
<evidence type="ECO:0000259" key="9">
    <source>
        <dbReference type="PROSITE" id="PS50035"/>
    </source>
</evidence>
<dbReference type="SUPFAM" id="SSF56024">
    <property type="entry name" value="Phospholipase D/nuclease"/>
    <property type="match status" value="1"/>
</dbReference>
<dbReference type="PANTHER" id="PTHR18896:SF153">
    <property type="entry name" value="PHOSPHOLIPASE D"/>
    <property type="match status" value="1"/>
</dbReference>
<accession>A0A2P6PCX7</accession>
<dbReference type="Gramene" id="PRQ19779">
    <property type="protein sequence ID" value="PRQ19779"/>
    <property type="gene ID" value="RchiOBHm_Chr7g0221001"/>
</dbReference>
<evidence type="ECO:0000256" key="4">
    <source>
        <dbReference type="ARBA" id="ARBA00022737"/>
    </source>
</evidence>
<organism evidence="10 11">
    <name type="scientific">Rosa chinensis</name>
    <name type="common">China rose</name>
    <dbReference type="NCBI Taxonomy" id="74649"/>
    <lineage>
        <taxon>Eukaryota</taxon>
        <taxon>Viridiplantae</taxon>
        <taxon>Streptophyta</taxon>
        <taxon>Embryophyta</taxon>
        <taxon>Tracheophyta</taxon>
        <taxon>Spermatophyta</taxon>
        <taxon>Magnoliopsida</taxon>
        <taxon>eudicotyledons</taxon>
        <taxon>Gunneridae</taxon>
        <taxon>Pentapetalae</taxon>
        <taxon>rosids</taxon>
        <taxon>fabids</taxon>
        <taxon>Rosales</taxon>
        <taxon>Rosaceae</taxon>
        <taxon>Rosoideae</taxon>
        <taxon>Rosoideae incertae sedis</taxon>
        <taxon>Rosa</taxon>
    </lineage>
</organism>
<proteinExistence type="predicted"/>
<dbReference type="Proteomes" id="UP000238479">
    <property type="component" value="Chromosome 7"/>
</dbReference>
<evidence type="ECO:0000256" key="3">
    <source>
        <dbReference type="ARBA" id="ARBA00022723"/>
    </source>
</evidence>
<keyword evidence="4" id="KW-0677">Repeat</keyword>
<dbReference type="SMART" id="SM00155">
    <property type="entry name" value="PLDc"/>
    <property type="match status" value="1"/>
</dbReference>
<dbReference type="GO" id="GO:0005886">
    <property type="term" value="C:plasma membrane"/>
    <property type="evidence" value="ECO:0007669"/>
    <property type="project" value="TreeGrafter"/>
</dbReference>
<dbReference type="EMBL" id="PDCK01000045">
    <property type="protein sequence ID" value="PRQ19779.1"/>
    <property type="molecule type" value="Genomic_DNA"/>
</dbReference>
<reference evidence="10 11" key="1">
    <citation type="journal article" date="2018" name="Nat. Genet.">
        <title>The Rosa genome provides new insights in the design of modern roses.</title>
        <authorList>
            <person name="Bendahmane M."/>
        </authorList>
    </citation>
    <scope>NUCLEOTIDE SEQUENCE [LARGE SCALE GENOMIC DNA]</scope>
    <source>
        <strain evidence="11">cv. Old Blush</strain>
    </source>
</reference>
<dbReference type="GO" id="GO:0004630">
    <property type="term" value="F:phospholipase D activity"/>
    <property type="evidence" value="ECO:0007669"/>
    <property type="project" value="UniProtKB-EC"/>
</dbReference>
<comment type="catalytic activity">
    <reaction evidence="1">
        <text>a 1,2-diacyl-sn-glycero-3-phosphocholine + H2O = a 1,2-diacyl-sn-glycero-3-phosphate + choline + H(+)</text>
        <dbReference type="Rhea" id="RHEA:14445"/>
        <dbReference type="ChEBI" id="CHEBI:15354"/>
        <dbReference type="ChEBI" id="CHEBI:15377"/>
        <dbReference type="ChEBI" id="CHEBI:15378"/>
        <dbReference type="ChEBI" id="CHEBI:57643"/>
        <dbReference type="ChEBI" id="CHEBI:58608"/>
        <dbReference type="EC" id="3.1.4.4"/>
    </reaction>
</comment>
<dbReference type="InterPro" id="IPR024632">
    <property type="entry name" value="PLipase_D_C"/>
</dbReference>
<dbReference type="GO" id="GO:0009395">
    <property type="term" value="P:phospholipid catabolic process"/>
    <property type="evidence" value="ECO:0007669"/>
    <property type="project" value="TreeGrafter"/>
</dbReference>
<name>A0A2P6PCX7_ROSCH</name>
<dbReference type="InterPro" id="IPR001736">
    <property type="entry name" value="PLipase_D/transphosphatidylase"/>
</dbReference>
<evidence type="ECO:0000313" key="11">
    <source>
        <dbReference type="Proteomes" id="UP000238479"/>
    </source>
</evidence>
<protein>
    <recommendedName>
        <fullName evidence="2">phospholipase D</fullName>
        <ecNumber evidence="2">3.1.4.4</ecNumber>
    </recommendedName>
</protein>
<evidence type="ECO:0000256" key="1">
    <source>
        <dbReference type="ARBA" id="ARBA00000798"/>
    </source>
</evidence>
<keyword evidence="6" id="KW-0106">Calcium</keyword>
<dbReference type="PANTHER" id="PTHR18896">
    <property type="entry name" value="PHOSPHOLIPASE D"/>
    <property type="match status" value="1"/>
</dbReference>
<evidence type="ECO:0000256" key="7">
    <source>
        <dbReference type="ARBA" id="ARBA00022963"/>
    </source>
</evidence>
<dbReference type="Gene3D" id="3.30.870.10">
    <property type="entry name" value="Endonuclease Chain A"/>
    <property type="match status" value="1"/>
</dbReference>
<keyword evidence="5 10" id="KW-0378">Hydrolase</keyword>
<gene>
    <name evidence="10" type="ORF">RchiOBHm_Chr7g0221001</name>
</gene>
<dbReference type="PROSITE" id="PS50035">
    <property type="entry name" value="PLD"/>
    <property type="match status" value="1"/>
</dbReference>
<keyword evidence="11" id="KW-1185">Reference proteome</keyword>
<dbReference type="Pfam" id="PF12357">
    <property type="entry name" value="PLD_C"/>
    <property type="match status" value="1"/>
</dbReference>
<evidence type="ECO:0000256" key="8">
    <source>
        <dbReference type="ARBA" id="ARBA00023098"/>
    </source>
</evidence>
<dbReference type="OMA" id="CFKEPEA"/>
<dbReference type="GO" id="GO:0046872">
    <property type="term" value="F:metal ion binding"/>
    <property type="evidence" value="ECO:0007669"/>
    <property type="project" value="UniProtKB-KW"/>
</dbReference>
<dbReference type="InterPro" id="IPR025202">
    <property type="entry name" value="PLD-like_dom"/>
</dbReference>